<gene>
    <name evidence="1" type="ORF">LRP50_23805</name>
</gene>
<evidence type="ECO:0008006" key="3">
    <source>
        <dbReference type="Google" id="ProtNLM"/>
    </source>
</evidence>
<evidence type="ECO:0000313" key="2">
    <source>
        <dbReference type="Proteomes" id="UP001149400"/>
    </source>
</evidence>
<comment type="caution">
    <text evidence="1">The sequence shown here is derived from an EMBL/GenBank/DDBJ whole genome shotgun (WGS) entry which is preliminary data.</text>
</comment>
<accession>A0ABT5R8S2</accession>
<name>A0ABT5R8S2_9GAMM</name>
<sequence length="64" mass="7885">MKVKNYLDSYDGLYDAIDTQLVDGLYVIERRRPRERRENRLKFQGYDRRNNAERRDSIIIDEYI</sequence>
<proteinExistence type="predicted"/>
<evidence type="ECO:0000313" key="1">
    <source>
        <dbReference type="EMBL" id="MDD1796151.1"/>
    </source>
</evidence>
<reference evidence="1" key="1">
    <citation type="submission" date="2021-12" db="EMBL/GenBank/DDBJ databases">
        <title>Enterovibrio ZSDZ35 sp. nov. and Enterovibrio ZSDZ42 sp. nov., isolated from coastal seawater in Qingdao.</title>
        <authorList>
            <person name="Zhang P."/>
        </authorList>
    </citation>
    <scope>NUCLEOTIDE SEQUENCE</scope>
    <source>
        <strain evidence="1">ZSDZ42</strain>
    </source>
</reference>
<protein>
    <recommendedName>
        <fullName evidence="3">Transposase</fullName>
    </recommendedName>
</protein>
<dbReference type="RefSeq" id="WP_274166910.1">
    <property type="nucleotide sequence ID" value="NZ_JAJUBC010000043.1"/>
</dbReference>
<keyword evidence="2" id="KW-1185">Reference proteome</keyword>
<dbReference type="Proteomes" id="UP001149400">
    <property type="component" value="Unassembled WGS sequence"/>
</dbReference>
<dbReference type="EMBL" id="JAJUBC010000043">
    <property type="protein sequence ID" value="MDD1796151.1"/>
    <property type="molecule type" value="Genomic_DNA"/>
</dbReference>
<organism evidence="1 2">
    <name type="scientific">Enterovibrio gelatinilyticus</name>
    <dbReference type="NCBI Taxonomy" id="2899819"/>
    <lineage>
        <taxon>Bacteria</taxon>
        <taxon>Pseudomonadati</taxon>
        <taxon>Pseudomonadota</taxon>
        <taxon>Gammaproteobacteria</taxon>
        <taxon>Vibrionales</taxon>
        <taxon>Vibrionaceae</taxon>
        <taxon>Enterovibrio</taxon>
    </lineage>
</organism>